<dbReference type="KEGG" id="sgi:SGRAN_2182"/>
<dbReference type="GO" id="GO:0004077">
    <property type="term" value="F:biotin--[biotin carboxyl-carrier protein] ligase activity"/>
    <property type="evidence" value="ECO:0007669"/>
    <property type="project" value="UniProtKB-EC"/>
</dbReference>
<dbReference type="Proteomes" id="UP000058599">
    <property type="component" value="Chromosome"/>
</dbReference>
<evidence type="ECO:0000256" key="3">
    <source>
        <dbReference type="ARBA" id="ARBA00047846"/>
    </source>
</evidence>
<comment type="catalytic activity">
    <reaction evidence="3">
        <text>biotin + L-lysyl-[protein] + ATP = N(6)-biotinyl-L-lysyl-[protein] + AMP + diphosphate + H(+)</text>
        <dbReference type="Rhea" id="RHEA:11756"/>
        <dbReference type="Rhea" id="RHEA-COMP:9752"/>
        <dbReference type="Rhea" id="RHEA-COMP:10505"/>
        <dbReference type="ChEBI" id="CHEBI:15378"/>
        <dbReference type="ChEBI" id="CHEBI:29969"/>
        <dbReference type="ChEBI" id="CHEBI:30616"/>
        <dbReference type="ChEBI" id="CHEBI:33019"/>
        <dbReference type="ChEBI" id="CHEBI:57586"/>
        <dbReference type="ChEBI" id="CHEBI:83144"/>
        <dbReference type="ChEBI" id="CHEBI:456215"/>
        <dbReference type="EC" id="6.3.4.15"/>
    </reaction>
</comment>
<dbReference type="GO" id="GO:0005737">
    <property type="term" value="C:cytoplasm"/>
    <property type="evidence" value="ECO:0007669"/>
    <property type="project" value="TreeGrafter"/>
</dbReference>
<dbReference type="EC" id="6.3.4.15" evidence="2"/>
<feature type="chain" id="PRO_5041687285" description="biotin--[biotin carboxyl-carrier protein] ligase" evidence="4">
    <location>
        <begin position="35"/>
        <end position="185"/>
    </location>
</feature>
<feature type="domain" description="BPL/LPL catalytic" evidence="5">
    <location>
        <begin position="1"/>
        <end position="116"/>
    </location>
</feature>
<dbReference type="Gene3D" id="2.30.30.100">
    <property type="match status" value="1"/>
</dbReference>
<dbReference type="InterPro" id="IPR003142">
    <property type="entry name" value="BPL_C"/>
</dbReference>
<evidence type="ECO:0000256" key="1">
    <source>
        <dbReference type="ARBA" id="ARBA00023267"/>
    </source>
</evidence>
<keyword evidence="4" id="KW-0732">Signal</keyword>
<dbReference type="InterPro" id="IPR045864">
    <property type="entry name" value="aa-tRNA-synth_II/BPL/LPL"/>
</dbReference>
<dbReference type="SUPFAM" id="SSF50037">
    <property type="entry name" value="C-terminal domain of transcriptional repressors"/>
    <property type="match status" value="1"/>
</dbReference>
<organism evidence="6 7">
    <name type="scientific">Sphingopyxis granuli</name>
    <dbReference type="NCBI Taxonomy" id="267128"/>
    <lineage>
        <taxon>Bacteria</taxon>
        <taxon>Pseudomonadati</taxon>
        <taxon>Pseudomonadota</taxon>
        <taxon>Alphaproteobacteria</taxon>
        <taxon>Sphingomonadales</taxon>
        <taxon>Sphingomonadaceae</taxon>
        <taxon>Sphingopyxis</taxon>
    </lineage>
</organism>
<protein>
    <recommendedName>
        <fullName evidence="2">biotin--[biotin carboxyl-carrier protein] ligase</fullName>
        <ecNumber evidence="2">6.3.4.15</ecNumber>
    </recommendedName>
</protein>
<name>A0AA86GN89_9SPHN</name>
<keyword evidence="6" id="KW-0436">Ligase</keyword>
<dbReference type="PROSITE" id="PS51733">
    <property type="entry name" value="BPL_LPL_CATALYTIC"/>
    <property type="match status" value="1"/>
</dbReference>
<dbReference type="AlphaFoldDB" id="A0AA86GN89"/>
<gene>
    <name evidence="6" type="primary">birA</name>
    <name evidence="6" type="ORF">SGRAN_2182</name>
</gene>
<dbReference type="InterPro" id="IPR008988">
    <property type="entry name" value="Transcriptional_repressor_C"/>
</dbReference>
<evidence type="ECO:0000313" key="6">
    <source>
        <dbReference type="EMBL" id="AMG74552.1"/>
    </source>
</evidence>
<dbReference type="PANTHER" id="PTHR12835">
    <property type="entry name" value="BIOTIN PROTEIN LIGASE"/>
    <property type="match status" value="1"/>
</dbReference>
<evidence type="ECO:0000313" key="7">
    <source>
        <dbReference type="Proteomes" id="UP000058599"/>
    </source>
</evidence>
<evidence type="ECO:0000259" key="5">
    <source>
        <dbReference type="PROSITE" id="PS51733"/>
    </source>
</evidence>
<dbReference type="Gene3D" id="3.30.930.10">
    <property type="entry name" value="Bira Bifunctional Protein, Domain 2"/>
    <property type="match status" value="1"/>
</dbReference>
<dbReference type="SUPFAM" id="SSF55681">
    <property type="entry name" value="Class II aaRS and biotin synthetases"/>
    <property type="match status" value="1"/>
</dbReference>
<evidence type="ECO:0000256" key="4">
    <source>
        <dbReference type="SAM" id="SignalP"/>
    </source>
</evidence>
<keyword evidence="7" id="KW-1185">Reference proteome</keyword>
<sequence length="185" mass="19309">MGSTVVRLTAADPPASTLALVAAVALARALAAFAPQVPIQVKWPNDLLVDGAKCSGILLERAGDTVVIGIGVNLAVAPDLPDRPTFSFASRGVAIDRDRFADALAVALMDALWAWRQEGVASIVRAWLPLGHPVGTPLHVSEQGIDGTFDGLAPDGALRLRGADGTVMLIHAGDVELRRPVREGE</sequence>
<dbReference type="PANTHER" id="PTHR12835:SF5">
    <property type="entry name" value="BIOTIN--PROTEIN LIGASE"/>
    <property type="match status" value="1"/>
</dbReference>
<reference evidence="6 7" key="1">
    <citation type="journal article" date="2016" name="BMC Genomics">
        <title>Genomic analysis of the nitrate-respiring Sphingopyxis granuli (formerly Sphingomonas macrogoltabida) strain TFA.</title>
        <authorList>
            <person name="Garcia-Romero I."/>
            <person name="Perez-Pulido A.J."/>
            <person name="Gonzalez-Flores Y.E."/>
            <person name="Reyes-Ramirez F."/>
            <person name="Santero E."/>
            <person name="Floriano B."/>
        </authorList>
    </citation>
    <scope>NUCLEOTIDE SEQUENCE [LARGE SCALE GENOMIC DNA]</scope>
    <source>
        <strain evidence="6 7">TFA</strain>
    </source>
</reference>
<proteinExistence type="predicted"/>
<feature type="signal peptide" evidence="4">
    <location>
        <begin position="1"/>
        <end position="34"/>
    </location>
</feature>
<dbReference type="Pfam" id="PF02237">
    <property type="entry name" value="BPL_C"/>
    <property type="match status" value="1"/>
</dbReference>
<evidence type="ECO:0000256" key="2">
    <source>
        <dbReference type="ARBA" id="ARBA00024227"/>
    </source>
</evidence>
<accession>A0AA86GN89</accession>
<dbReference type="Pfam" id="PF16917">
    <property type="entry name" value="BPL_LplA_LipB_2"/>
    <property type="match status" value="1"/>
</dbReference>
<keyword evidence="1" id="KW-0092">Biotin</keyword>
<dbReference type="EMBL" id="CP012199">
    <property type="protein sequence ID" value="AMG74552.1"/>
    <property type="molecule type" value="Genomic_DNA"/>
</dbReference>
<dbReference type="InterPro" id="IPR004143">
    <property type="entry name" value="BPL_LPL_catalytic"/>
</dbReference>